<dbReference type="SUPFAM" id="SSF55545">
    <property type="entry name" value="beta-N-acetylhexosaminidase-like domain"/>
    <property type="match status" value="1"/>
</dbReference>
<keyword evidence="6 7" id="KW-0326">Glycosidase</keyword>
<dbReference type="InterPro" id="IPR017853">
    <property type="entry name" value="GH"/>
</dbReference>
<dbReference type="InterPro" id="IPR025705">
    <property type="entry name" value="Beta_hexosaminidase_sua/sub"/>
</dbReference>
<evidence type="ECO:0000256" key="8">
    <source>
        <dbReference type="PIRSR" id="PIRSR001093-1"/>
    </source>
</evidence>
<name>A0A0D2MI29_HYPSF</name>
<feature type="domain" description="Glycoside hydrolase family 20 catalytic" evidence="10">
    <location>
        <begin position="177"/>
        <end position="509"/>
    </location>
</feature>
<evidence type="ECO:0000256" key="2">
    <source>
        <dbReference type="ARBA" id="ARBA00006285"/>
    </source>
</evidence>
<comment type="catalytic activity">
    <reaction evidence="1 7">
        <text>Hydrolysis of terminal non-reducing N-acetyl-D-hexosamine residues in N-acetyl-beta-D-hexosaminides.</text>
        <dbReference type="EC" id="3.2.1.52"/>
    </reaction>
</comment>
<sequence>MLSKVPIALAVLLSISPSFALWPAPRQITTGSTALKLSPGFKITTTGIKNVPSDLTDAITRTLNFIANDQLQALVVDRGASSAGVVKTAKSLSSLTLSLKSTGTVKSISEEAILPLESRVEGYTLVIPADGSAATLQANSTLGLFRGLTTFGQVWYELNGNAYTLQAPFHIVDSPAFPYRGFMLDTARNFFPISDIKRTLDAMSWVKINTFHWHVVDSQSFPLVVPGFTELSAKGAYNAQSTYSPADVKDLVAYAAARGIDVIAEIDTPGHTAAIAQSHPEHIACPDATPWSQFANEPPAGQLRLANPATVNFTSNLLVSAASLFQSSYFSTGGDEINANCYTSDAQTQAELSAQGTTVDGALNTFAQHIHGALRSVGKTAVVWEEMLLAHSVDLDKSTLVMVWISSDDVAAVVQQGYKVIHTSSDVFYLDCGAGGWVGQNVLGNSWCDPFKTWQISYAFDPLANLTTDQQDLIVGGQHLLWTEQSGPANLDSIVWPRAASSAEVFWSGPGGNGDTALPRLHDISYRFRQRGVNAISLQPEWCALRPGACDLNA</sequence>
<dbReference type="GO" id="GO:0030203">
    <property type="term" value="P:glycosaminoglycan metabolic process"/>
    <property type="evidence" value="ECO:0007669"/>
    <property type="project" value="TreeGrafter"/>
</dbReference>
<dbReference type="Gene3D" id="3.30.379.10">
    <property type="entry name" value="Chitobiase/beta-hexosaminidase domain 2-like"/>
    <property type="match status" value="1"/>
</dbReference>
<dbReference type="SUPFAM" id="SSF51445">
    <property type="entry name" value="(Trans)glycosidases"/>
    <property type="match status" value="1"/>
</dbReference>
<dbReference type="EC" id="3.2.1.52" evidence="7"/>
<dbReference type="InterPro" id="IPR015883">
    <property type="entry name" value="Glyco_hydro_20_cat"/>
</dbReference>
<dbReference type="OMA" id="GHDVVMC"/>
<keyword evidence="13" id="KW-1185">Reference proteome</keyword>
<dbReference type="InterPro" id="IPR029018">
    <property type="entry name" value="Hex-like_dom2"/>
</dbReference>
<dbReference type="OrthoDB" id="428480at2759"/>
<evidence type="ECO:0000313" key="13">
    <source>
        <dbReference type="Proteomes" id="UP000054270"/>
    </source>
</evidence>
<keyword evidence="4 7" id="KW-0378">Hydrolase</keyword>
<dbReference type="GO" id="GO:0005975">
    <property type="term" value="P:carbohydrate metabolic process"/>
    <property type="evidence" value="ECO:0007669"/>
    <property type="project" value="InterPro"/>
</dbReference>
<dbReference type="GO" id="GO:0016020">
    <property type="term" value="C:membrane"/>
    <property type="evidence" value="ECO:0007669"/>
    <property type="project" value="TreeGrafter"/>
</dbReference>
<dbReference type="InterPro" id="IPR029019">
    <property type="entry name" value="HEX_eukaryotic_N"/>
</dbReference>
<dbReference type="STRING" id="945553.A0A0D2MI29"/>
<evidence type="ECO:0000256" key="7">
    <source>
        <dbReference type="PIRNR" id="PIRNR001093"/>
    </source>
</evidence>
<comment type="similarity">
    <text evidence="2 7">Belongs to the glycosyl hydrolase 20 family.</text>
</comment>
<evidence type="ECO:0000256" key="5">
    <source>
        <dbReference type="ARBA" id="ARBA00023180"/>
    </source>
</evidence>
<evidence type="ECO:0000259" key="11">
    <source>
        <dbReference type="Pfam" id="PF14845"/>
    </source>
</evidence>
<evidence type="ECO:0000256" key="6">
    <source>
        <dbReference type="ARBA" id="ARBA00023295"/>
    </source>
</evidence>
<feature type="domain" description="Beta-hexosaminidase eukaryotic type N-terminal" evidence="11">
    <location>
        <begin position="21"/>
        <end position="153"/>
    </location>
</feature>
<dbReference type="AlphaFoldDB" id="A0A0D2MI29"/>
<reference evidence="13" key="1">
    <citation type="submission" date="2014-04" db="EMBL/GenBank/DDBJ databases">
        <title>Evolutionary Origins and Diversification of the Mycorrhizal Mutualists.</title>
        <authorList>
            <consortium name="DOE Joint Genome Institute"/>
            <consortium name="Mycorrhizal Genomics Consortium"/>
            <person name="Kohler A."/>
            <person name="Kuo A."/>
            <person name="Nagy L.G."/>
            <person name="Floudas D."/>
            <person name="Copeland A."/>
            <person name="Barry K.W."/>
            <person name="Cichocki N."/>
            <person name="Veneault-Fourrey C."/>
            <person name="LaButti K."/>
            <person name="Lindquist E.A."/>
            <person name="Lipzen A."/>
            <person name="Lundell T."/>
            <person name="Morin E."/>
            <person name="Murat C."/>
            <person name="Riley R."/>
            <person name="Ohm R."/>
            <person name="Sun H."/>
            <person name="Tunlid A."/>
            <person name="Henrissat B."/>
            <person name="Grigoriev I.V."/>
            <person name="Hibbett D.S."/>
            <person name="Martin F."/>
        </authorList>
    </citation>
    <scope>NUCLEOTIDE SEQUENCE [LARGE SCALE GENOMIC DNA]</scope>
    <source>
        <strain evidence="13">FD-334 SS-4</strain>
    </source>
</reference>
<feature type="signal peptide" evidence="9">
    <location>
        <begin position="1"/>
        <end position="20"/>
    </location>
</feature>
<protein>
    <recommendedName>
        <fullName evidence="7">Beta-hexosaminidase</fullName>
        <ecNumber evidence="7">3.2.1.52</ecNumber>
    </recommendedName>
</protein>
<dbReference type="Gene3D" id="3.20.20.80">
    <property type="entry name" value="Glycosidases"/>
    <property type="match status" value="1"/>
</dbReference>
<dbReference type="PANTHER" id="PTHR22600">
    <property type="entry name" value="BETA-HEXOSAMINIDASE"/>
    <property type="match status" value="1"/>
</dbReference>
<dbReference type="FunFam" id="3.20.20.80:FF:000063">
    <property type="entry name" value="Beta-hexosaminidase"/>
    <property type="match status" value="1"/>
</dbReference>
<dbReference type="CDD" id="cd06562">
    <property type="entry name" value="GH20_HexA_HexB-like"/>
    <property type="match status" value="1"/>
</dbReference>
<dbReference type="Pfam" id="PF00728">
    <property type="entry name" value="Glyco_hydro_20"/>
    <property type="match status" value="1"/>
</dbReference>
<gene>
    <name evidence="12" type="ORF">HYPSUDRAFT_40136</name>
</gene>
<accession>A0A0D2MI29</accession>
<feature type="chain" id="PRO_5002247775" description="Beta-hexosaminidase" evidence="9">
    <location>
        <begin position="21"/>
        <end position="554"/>
    </location>
</feature>
<evidence type="ECO:0000259" key="10">
    <source>
        <dbReference type="Pfam" id="PF00728"/>
    </source>
</evidence>
<dbReference type="EMBL" id="KN817544">
    <property type="protein sequence ID" value="KJA23303.1"/>
    <property type="molecule type" value="Genomic_DNA"/>
</dbReference>
<dbReference type="Pfam" id="PF14845">
    <property type="entry name" value="Glycohydro_20b2"/>
    <property type="match status" value="1"/>
</dbReference>
<dbReference type="PANTHER" id="PTHR22600:SF26">
    <property type="entry name" value="BETA-N-ACETYLHEXOSAMINIDASE"/>
    <property type="match status" value="1"/>
</dbReference>
<proteinExistence type="inferred from homology"/>
<dbReference type="PRINTS" id="PR00738">
    <property type="entry name" value="GLHYDRLASE20"/>
</dbReference>
<evidence type="ECO:0000256" key="3">
    <source>
        <dbReference type="ARBA" id="ARBA00022729"/>
    </source>
</evidence>
<keyword evidence="5" id="KW-0325">Glycoprotein</keyword>
<feature type="active site" description="Proton donor" evidence="8">
    <location>
        <position position="336"/>
    </location>
</feature>
<dbReference type="PIRSF" id="PIRSF001093">
    <property type="entry name" value="B-hxosamndse_ab_euk"/>
    <property type="match status" value="1"/>
</dbReference>
<evidence type="ECO:0000256" key="1">
    <source>
        <dbReference type="ARBA" id="ARBA00001231"/>
    </source>
</evidence>
<evidence type="ECO:0000313" key="12">
    <source>
        <dbReference type="EMBL" id="KJA23303.1"/>
    </source>
</evidence>
<evidence type="ECO:0000256" key="9">
    <source>
        <dbReference type="SAM" id="SignalP"/>
    </source>
</evidence>
<evidence type="ECO:0000256" key="4">
    <source>
        <dbReference type="ARBA" id="ARBA00022801"/>
    </source>
</evidence>
<organism evidence="12 13">
    <name type="scientific">Hypholoma sublateritium (strain FD-334 SS-4)</name>
    <dbReference type="NCBI Taxonomy" id="945553"/>
    <lineage>
        <taxon>Eukaryota</taxon>
        <taxon>Fungi</taxon>
        <taxon>Dikarya</taxon>
        <taxon>Basidiomycota</taxon>
        <taxon>Agaricomycotina</taxon>
        <taxon>Agaricomycetes</taxon>
        <taxon>Agaricomycetidae</taxon>
        <taxon>Agaricales</taxon>
        <taxon>Agaricineae</taxon>
        <taxon>Strophariaceae</taxon>
        <taxon>Hypholoma</taxon>
    </lineage>
</organism>
<dbReference type="Proteomes" id="UP000054270">
    <property type="component" value="Unassembled WGS sequence"/>
</dbReference>
<keyword evidence="3 9" id="KW-0732">Signal</keyword>
<dbReference type="GO" id="GO:0004563">
    <property type="term" value="F:beta-N-acetylhexosaminidase activity"/>
    <property type="evidence" value="ECO:0007669"/>
    <property type="project" value="UniProtKB-EC"/>
</dbReference>